<organism evidence="1 2">
    <name type="scientific">Nesidiocoris tenuis</name>
    <dbReference type="NCBI Taxonomy" id="355587"/>
    <lineage>
        <taxon>Eukaryota</taxon>
        <taxon>Metazoa</taxon>
        <taxon>Ecdysozoa</taxon>
        <taxon>Arthropoda</taxon>
        <taxon>Hexapoda</taxon>
        <taxon>Insecta</taxon>
        <taxon>Pterygota</taxon>
        <taxon>Neoptera</taxon>
        <taxon>Paraneoptera</taxon>
        <taxon>Hemiptera</taxon>
        <taxon>Heteroptera</taxon>
        <taxon>Panheteroptera</taxon>
        <taxon>Cimicomorpha</taxon>
        <taxon>Miridae</taxon>
        <taxon>Dicyphina</taxon>
        <taxon>Nesidiocoris</taxon>
    </lineage>
</organism>
<protein>
    <submittedName>
        <fullName evidence="1">Uncharacterized protein</fullName>
    </submittedName>
</protein>
<dbReference type="EMBL" id="CADCXU010021922">
    <property type="protein sequence ID" value="CAB0009648.1"/>
    <property type="molecule type" value="Genomic_DNA"/>
</dbReference>
<accession>A0A6H5H2N2</accession>
<proteinExistence type="predicted"/>
<evidence type="ECO:0000313" key="2">
    <source>
        <dbReference type="Proteomes" id="UP000479000"/>
    </source>
</evidence>
<sequence>MLRLEQPAPPVLRIRRHGRRAAPAASAFLPAGEESRGLIGTDLPPSQRLSVFPALLPSFVGQFVETGAYPPHQRTRRPLPRQPRRRLPFCDRYGLYKHL</sequence>
<dbReference type="Proteomes" id="UP000479000">
    <property type="component" value="Unassembled WGS sequence"/>
</dbReference>
<name>A0A6H5H2N2_9HEMI</name>
<reference evidence="1 2" key="1">
    <citation type="submission" date="2020-02" db="EMBL/GenBank/DDBJ databases">
        <authorList>
            <person name="Ferguson B K."/>
        </authorList>
    </citation>
    <scope>NUCLEOTIDE SEQUENCE [LARGE SCALE GENOMIC DNA]</scope>
</reference>
<evidence type="ECO:0000313" key="1">
    <source>
        <dbReference type="EMBL" id="CAB0009648.1"/>
    </source>
</evidence>
<gene>
    <name evidence="1" type="ORF">NTEN_LOCUS14775</name>
</gene>
<dbReference type="AlphaFoldDB" id="A0A6H5H2N2"/>
<keyword evidence="2" id="KW-1185">Reference proteome</keyword>